<keyword evidence="4" id="KW-0804">Transcription</keyword>
<dbReference type="PROSITE" id="PS50932">
    <property type="entry name" value="HTH_LACI_2"/>
    <property type="match status" value="1"/>
</dbReference>
<dbReference type="PRINTS" id="PR00036">
    <property type="entry name" value="HTHLACI"/>
</dbReference>
<dbReference type="InterPro" id="IPR001387">
    <property type="entry name" value="Cro/C1-type_HTH"/>
</dbReference>
<dbReference type="InterPro" id="IPR001761">
    <property type="entry name" value="Peripla_BP/Lac1_sug-bd_dom"/>
</dbReference>
<dbReference type="PROSITE" id="PS50943">
    <property type="entry name" value="HTH_CROC1"/>
    <property type="match status" value="1"/>
</dbReference>
<dbReference type="SUPFAM" id="SSF47413">
    <property type="entry name" value="lambda repressor-like DNA-binding domains"/>
    <property type="match status" value="1"/>
</dbReference>
<keyword evidence="8" id="KW-1185">Reference proteome</keyword>
<evidence type="ECO:0000256" key="3">
    <source>
        <dbReference type="ARBA" id="ARBA00023125"/>
    </source>
</evidence>
<dbReference type="PROSITE" id="PS00356">
    <property type="entry name" value="HTH_LACI_1"/>
    <property type="match status" value="1"/>
</dbReference>
<dbReference type="InterPro" id="IPR028082">
    <property type="entry name" value="Peripla_BP_I"/>
</dbReference>
<dbReference type="STRING" id="1195236.CTER_0033"/>
<dbReference type="Pfam" id="PF00356">
    <property type="entry name" value="LacI"/>
    <property type="match status" value="1"/>
</dbReference>
<dbReference type="Gene3D" id="1.10.260.40">
    <property type="entry name" value="lambda repressor-like DNA-binding domains"/>
    <property type="match status" value="1"/>
</dbReference>
<dbReference type="Proteomes" id="UP000014155">
    <property type="component" value="Unassembled WGS sequence"/>
</dbReference>
<keyword evidence="1" id="KW-0678">Repressor</keyword>
<dbReference type="InterPro" id="IPR010982">
    <property type="entry name" value="Lambda_DNA-bd_dom_sf"/>
</dbReference>
<sequence>MKNPTIKDVASKAGVSTATVSRYLNSSGYVSKEIQKKISDVIEELDFIPNNVAQSLKRTRTKTIGIVIPDLSNVSFMDTVKAISDIVIAHNYQPIILSSDENLDNENKILDVLVSKRVDGIIIASAGRNEKLLKIHGNGLPIVLMDRDFCNTDDNIIIDSVINDNFTGSYQMINYLISLGHKKIAILCSQQNPVLINDRLRGYINAHEHNGMDVDENYILYGNYKFESGYELTKRLIMQPLKPTAIFSVNNLMALGAVAALNEMNISIPDEMSVCAFGVFKYHPILNPDMTVINQRPVELGIKAAELLINRIKNQKDWVPQKFVFDADIIMRNSCSGPK</sequence>
<evidence type="ECO:0000259" key="5">
    <source>
        <dbReference type="PROSITE" id="PS50932"/>
    </source>
</evidence>
<feature type="domain" description="HTH lacI-type" evidence="5">
    <location>
        <begin position="4"/>
        <end position="58"/>
    </location>
</feature>
<dbReference type="eggNOG" id="COG1609">
    <property type="taxonomic scope" value="Bacteria"/>
</dbReference>
<evidence type="ECO:0000259" key="6">
    <source>
        <dbReference type="PROSITE" id="PS50943"/>
    </source>
</evidence>
<dbReference type="SMART" id="SM00354">
    <property type="entry name" value="HTH_LACI"/>
    <property type="match status" value="1"/>
</dbReference>
<dbReference type="PANTHER" id="PTHR30146">
    <property type="entry name" value="LACI-RELATED TRANSCRIPTIONAL REPRESSOR"/>
    <property type="match status" value="1"/>
</dbReference>
<dbReference type="GO" id="GO:0000976">
    <property type="term" value="F:transcription cis-regulatory region binding"/>
    <property type="evidence" value="ECO:0007669"/>
    <property type="project" value="TreeGrafter"/>
</dbReference>
<dbReference type="Gene3D" id="3.40.50.2300">
    <property type="match status" value="2"/>
</dbReference>
<dbReference type="PATRIC" id="fig|1195236.3.peg.32"/>
<gene>
    <name evidence="7" type="ORF">CTER_0033</name>
</gene>
<organism evidence="7 8">
    <name type="scientific">Ruminiclostridium cellobioparum subsp. termitidis CT1112</name>
    <dbReference type="NCBI Taxonomy" id="1195236"/>
    <lineage>
        <taxon>Bacteria</taxon>
        <taxon>Bacillati</taxon>
        <taxon>Bacillota</taxon>
        <taxon>Clostridia</taxon>
        <taxon>Eubacteriales</taxon>
        <taxon>Oscillospiraceae</taxon>
        <taxon>Ruminiclostridium</taxon>
    </lineage>
</organism>
<evidence type="ECO:0000256" key="2">
    <source>
        <dbReference type="ARBA" id="ARBA00023015"/>
    </source>
</evidence>
<proteinExistence type="predicted"/>
<evidence type="ECO:0000313" key="7">
    <source>
        <dbReference type="EMBL" id="EMS74178.1"/>
    </source>
</evidence>
<dbReference type="Pfam" id="PF00532">
    <property type="entry name" value="Peripla_BP_1"/>
    <property type="match status" value="1"/>
</dbReference>
<dbReference type="GO" id="GO:0003700">
    <property type="term" value="F:DNA-binding transcription factor activity"/>
    <property type="evidence" value="ECO:0007669"/>
    <property type="project" value="TreeGrafter"/>
</dbReference>
<dbReference type="CDD" id="cd01392">
    <property type="entry name" value="HTH_LacI"/>
    <property type="match status" value="1"/>
</dbReference>
<comment type="caution">
    <text evidence="7">The sequence shown here is derived from an EMBL/GenBank/DDBJ whole genome shotgun (WGS) entry which is preliminary data.</text>
</comment>
<protein>
    <submittedName>
        <fullName evidence="7">Transcriptional regulator</fullName>
    </submittedName>
</protein>
<keyword evidence="2" id="KW-0805">Transcription regulation</keyword>
<keyword evidence="3" id="KW-0238">DNA-binding</keyword>
<feature type="domain" description="HTH cro/C1-type" evidence="6">
    <location>
        <begin position="5"/>
        <end position="48"/>
    </location>
</feature>
<dbReference type="RefSeq" id="WP_004622736.1">
    <property type="nucleotide sequence ID" value="NZ_AORV01000002.1"/>
</dbReference>
<name>S0G041_RUMCE</name>
<dbReference type="SUPFAM" id="SSF53822">
    <property type="entry name" value="Periplasmic binding protein-like I"/>
    <property type="match status" value="1"/>
</dbReference>
<dbReference type="AlphaFoldDB" id="S0G041"/>
<dbReference type="CDD" id="cd06267">
    <property type="entry name" value="PBP1_LacI_sugar_binding-like"/>
    <property type="match status" value="1"/>
</dbReference>
<dbReference type="EMBL" id="AORV01000002">
    <property type="protein sequence ID" value="EMS74178.1"/>
    <property type="molecule type" value="Genomic_DNA"/>
</dbReference>
<evidence type="ECO:0000313" key="8">
    <source>
        <dbReference type="Proteomes" id="UP000014155"/>
    </source>
</evidence>
<reference evidence="7 8" key="1">
    <citation type="journal article" date="2013" name="Genome Announc.">
        <title>Draft Genome Sequence of the Cellulolytic, Mesophilic, Anaerobic Bacterium Clostridium termitidis Strain CT1112 (DSM 5398).</title>
        <authorList>
            <person name="Lal S."/>
            <person name="Ramachandran U."/>
            <person name="Zhang X."/>
            <person name="Munir R."/>
            <person name="Sparling R."/>
            <person name="Levin D.B."/>
        </authorList>
    </citation>
    <scope>NUCLEOTIDE SEQUENCE [LARGE SCALE GENOMIC DNA]</scope>
    <source>
        <strain evidence="7 8">CT1112</strain>
    </source>
</reference>
<dbReference type="InterPro" id="IPR000843">
    <property type="entry name" value="HTH_LacI"/>
</dbReference>
<evidence type="ECO:0000256" key="1">
    <source>
        <dbReference type="ARBA" id="ARBA00022491"/>
    </source>
</evidence>
<dbReference type="PANTHER" id="PTHR30146:SF148">
    <property type="entry name" value="HTH-TYPE TRANSCRIPTIONAL REPRESSOR PURR-RELATED"/>
    <property type="match status" value="1"/>
</dbReference>
<accession>S0G041</accession>
<evidence type="ECO:0000256" key="4">
    <source>
        <dbReference type="ARBA" id="ARBA00023163"/>
    </source>
</evidence>